<dbReference type="EMBL" id="JBJUIK010000003">
    <property type="protein sequence ID" value="KAL3533391.1"/>
    <property type="molecule type" value="Genomic_DNA"/>
</dbReference>
<name>A0ABD3AQP5_9GENT</name>
<organism evidence="1 2">
    <name type="scientific">Cinchona calisaya</name>
    <dbReference type="NCBI Taxonomy" id="153742"/>
    <lineage>
        <taxon>Eukaryota</taxon>
        <taxon>Viridiplantae</taxon>
        <taxon>Streptophyta</taxon>
        <taxon>Embryophyta</taxon>
        <taxon>Tracheophyta</taxon>
        <taxon>Spermatophyta</taxon>
        <taxon>Magnoliopsida</taxon>
        <taxon>eudicotyledons</taxon>
        <taxon>Gunneridae</taxon>
        <taxon>Pentapetalae</taxon>
        <taxon>asterids</taxon>
        <taxon>lamiids</taxon>
        <taxon>Gentianales</taxon>
        <taxon>Rubiaceae</taxon>
        <taxon>Cinchonoideae</taxon>
        <taxon>Cinchoneae</taxon>
        <taxon>Cinchona</taxon>
    </lineage>
</organism>
<reference evidence="1 2" key="1">
    <citation type="submission" date="2024-11" db="EMBL/GenBank/DDBJ databases">
        <title>A near-complete genome assembly of Cinchona calisaya.</title>
        <authorList>
            <person name="Lian D.C."/>
            <person name="Zhao X.W."/>
            <person name="Wei L."/>
        </authorList>
    </citation>
    <scope>NUCLEOTIDE SEQUENCE [LARGE SCALE GENOMIC DNA]</scope>
    <source>
        <tissue evidence="1">Nenye</tissue>
    </source>
</reference>
<dbReference type="AlphaFoldDB" id="A0ABD3AQP5"/>
<keyword evidence="2" id="KW-1185">Reference proteome</keyword>
<gene>
    <name evidence="1" type="ORF">ACH5RR_006912</name>
</gene>
<dbReference type="Proteomes" id="UP001630127">
    <property type="component" value="Unassembled WGS sequence"/>
</dbReference>
<comment type="caution">
    <text evidence="1">The sequence shown here is derived from an EMBL/GenBank/DDBJ whole genome shotgun (WGS) entry which is preliminary data.</text>
</comment>
<accession>A0ABD3AQP5</accession>
<evidence type="ECO:0000313" key="2">
    <source>
        <dbReference type="Proteomes" id="UP001630127"/>
    </source>
</evidence>
<evidence type="ECO:0000313" key="1">
    <source>
        <dbReference type="EMBL" id="KAL3533391.1"/>
    </source>
</evidence>
<proteinExistence type="predicted"/>
<sequence>MARVACYLPLLASETFGANMSPGSRHGNQIVFPRLGYVEVGKIPGYLIMVEEEETHAVFQRRRYDLWGSKKVPLIEYLTKEALVELLCSGKAHGSAYVGY</sequence>
<protein>
    <submittedName>
        <fullName evidence="1">Uncharacterized protein</fullName>
    </submittedName>
</protein>